<keyword evidence="8" id="KW-1185">Reference proteome</keyword>
<evidence type="ECO:0000259" key="4">
    <source>
        <dbReference type="PROSITE" id="PS51186"/>
    </source>
</evidence>
<evidence type="ECO:0000313" key="7">
    <source>
        <dbReference type="Proteomes" id="UP000051749"/>
    </source>
</evidence>
<dbReference type="Gene3D" id="3.40.630.30">
    <property type="match status" value="1"/>
</dbReference>
<keyword evidence="1 5" id="KW-0808">Transferase</keyword>
<proteinExistence type="inferred from homology"/>
<evidence type="ECO:0000313" key="5">
    <source>
        <dbReference type="EMBL" id="KRN83011.1"/>
    </source>
</evidence>
<accession>A0A0R2K0I2</accession>
<dbReference type="InterPro" id="IPR051531">
    <property type="entry name" value="N-acetyltransferase"/>
</dbReference>
<comment type="similarity">
    <text evidence="3">Belongs to the acetyltransferase family. RimJ subfamily.</text>
</comment>
<dbReference type="PROSITE" id="PS51186">
    <property type="entry name" value="GNAT"/>
    <property type="match status" value="1"/>
</dbReference>
<dbReference type="PATRIC" id="fig|319653.3.peg.1749"/>
<dbReference type="GeneID" id="76043099"/>
<reference evidence="6 8" key="2">
    <citation type="submission" date="2016-10" db="EMBL/GenBank/DDBJ databases">
        <authorList>
            <person name="Varghese N."/>
            <person name="Submissions S."/>
        </authorList>
    </citation>
    <scope>NUCLEOTIDE SEQUENCE [LARGE SCALE GENOMIC DNA]</scope>
    <source>
        <strain evidence="6 8">CGMCC 1.3889</strain>
    </source>
</reference>
<dbReference type="Proteomes" id="UP000051749">
    <property type="component" value="Unassembled WGS sequence"/>
</dbReference>
<keyword evidence="2" id="KW-0012">Acyltransferase</keyword>
<dbReference type="EMBL" id="JQBY01000005">
    <property type="protein sequence ID" value="KRN83011.1"/>
    <property type="molecule type" value="Genomic_DNA"/>
</dbReference>
<dbReference type="EMBL" id="FOGK01000001">
    <property type="protein sequence ID" value="SER07164.1"/>
    <property type="molecule type" value="Genomic_DNA"/>
</dbReference>
<dbReference type="InterPro" id="IPR016181">
    <property type="entry name" value="Acyl_CoA_acyltransferase"/>
</dbReference>
<protein>
    <submittedName>
        <fullName evidence="5">Alanine acetyl transferase</fullName>
    </submittedName>
    <submittedName>
        <fullName evidence="6">Protein N-acetyltransferase, RimJ/RimL family</fullName>
    </submittedName>
</protein>
<dbReference type="RefSeq" id="WP_057805453.1">
    <property type="nucleotide sequence ID" value="NZ_BJYP01000002.1"/>
</dbReference>
<evidence type="ECO:0000313" key="6">
    <source>
        <dbReference type="EMBL" id="SER07164.1"/>
    </source>
</evidence>
<dbReference type="SUPFAM" id="SSF55729">
    <property type="entry name" value="Acyl-CoA N-acyltransferases (Nat)"/>
    <property type="match status" value="1"/>
</dbReference>
<reference evidence="5 7" key="1">
    <citation type="journal article" date="2015" name="Genome Announc.">
        <title>Expanding the biotechnology potential of lactobacilli through comparative genomics of 213 strains and associated genera.</title>
        <authorList>
            <person name="Sun Z."/>
            <person name="Harris H.M."/>
            <person name="McCann A."/>
            <person name="Guo C."/>
            <person name="Argimon S."/>
            <person name="Zhang W."/>
            <person name="Yang X."/>
            <person name="Jeffery I.B."/>
            <person name="Cooney J.C."/>
            <person name="Kagawa T.F."/>
            <person name="Liu W."/>
            <person name="Song Y."/>
            <person name="Salvetti E."/>
            <person name="Wrobel A."/>
            <person name="Rasinkangas P."/>
            <person name="Parkhill J."/>
            <person name="Rea M.C."/>
            <person name="O'Sullivan O."/>
            <person name="Ritari J."/>
            <person name="Douillard F.P."/>
            <person name="Paul Ross R."/>
            <person name="Yang R."/>
            <person name="Briner A.E."/>
            <person name="Felis G.E."/>
            <person name="de Vos W.M."/>
            <person name="Barrangou R."/>
            <person name="Klaenhammer T.R."/>
            <person name="Caufield P.W."/>
            <person name="Cui Y."/>
            <person name="Zhang H."/>
            <person name="O'Toole P.W."/>
        </authorList>
    </citation>
    <scope>NUCLEOTIDE SEQUENCE [LARGE SCALE GENOMIC DNA]</scope>
    <source>
        <strain evidence="5 7">DSM 22301</strain>
    </source>
</reference>
<dbReference type="PANTHER" id="PTHR43792">
    <property type="entry name" value="GNAT FAMILY, PUTATIVE (AFU_ORTHOLOGUE AFUA_3G00765)-RELATED-RELATED"/>
    <property type="match status" value="1"/>
</dbReference>
<gene>
    <name evidence="5" type="ORF">IV87_GL001720</name>
    <name evidence="6" type="ORF">SAMN04487973_101215</name>
</gene>
<dbReference type="AlphaFoldDB" id="A0A0R2K0I2"/>
<name>A0A0R2K0I2_9LACO</name>
<dbReference type="STRING" id="319653.SAMN04487973_101215"/>
<evidence type="ECO:0000256" key="3">
    <source>
        <dbReference type="ARBA" id="ARBA00038502"/>
    </source>
</evidence>
<dbReference type="Pfam" id="PF13302">
    <property type="entry name" value="Acetyltransf_3"/>
    <property type="match status" value="1"/>
</dbReference>
<evidence type="ECO:0000256" key="2">
    <source>
        <dbReference type="ARBA" id="ARBA00023315"/>
    </source>
</evidence>
<evidence type="ECO:0000313" key="8">
    <source>
        <dbReference type="Proteomes" id="UP000182818"/>
    </source>
</evidence>
<dbReference type="InterPro" id="IPR000182">
    <property type="entry name" value="GNAT_dom"/>
</dbReference>
<dbReference type="Proteomes" id="UP000182818">
    <property type="component" value="Unassembled WGS sequence"/>
</dbReference>
<dbReference type="GO" id="GO:0016747">
    <property type="term" value="F:acyltransferase activity, transferring groups other than amino-acyl groups"/>
    <property type="evidence" value="ECO:0007669"/>
    <property type="project" value="InterPro"/>
</dbReference>
<organism evidence="5 7">
    <name type="scientific">Pediococcus ethanolidurans</name>
    <dbReference type="NCBI Taxonomy" id="319653"/>
    <lineage>
        <taxon>Bacteria</taxon>
        <taxon>Bacillati</taxon>
        <taxon>Bacillota</taxon>
        <taxon>Bacilli</taxon>
        <taxon>Lactobacillales</taxon>
        <taxon>Lactobacillaceae</taxon>
        <taxon>Pediococcus</taxon>
    </lineage>
</organism>
<sequence>MEKFEKYHPILTTHFTLDWLTATKVKDIYALRHDTSIAAMSGRHVDQDIKETADYVNKMMRLIMHNDSLLWGISDRKTEEFLGTFCIWNFNDAKTTAEVGFEILSDHQDHGIMSEVLSHMINFAFAELKLTSLYAVTAQTNLASRAVLTKSDFTPDSNYPGEKETISFSLTAPKN</sequence>
<dbReference type="PANTHER" id="PTHR43792:SF8">
    <property type="entry name" value="[RIBOSOMAL PROTEIN US5]-ALANINE N-ACETYLTRANSFERASE"/>
    <property type="match status" value="1"/>
</dbReference>
<comment type="caution">
    <text evidence="5">The sequence shown here is derived from an EMBL/GenBank/DDBJ whole genome shotgun (WGS) entry which is preliminary data.</text>
</comment>
<evidence type="ECO:0000256" key="1">
    <source>
        <dbReference type="ARBA" id="ARBA00022679"/>
    </source>
</evidence>
<feature type="domain" description="N-acetyltransferase" evidence="4">
    <location>
        <begin position="15"/>
        <end position="173"/>
    </location>
</feature>